<evidence type="ECO:0000256" key="1">
    <source>
        <dbReference type="SAM" id="Phobius"/>
    </source>
</evidence>
<protein>
    <submittedName>
        <fullName evidence="2">Uncharacterized protein</fullName>
    </submittedName>
</protein>
<accession>A0A2C8YTD9</accession>
<feature type="transmembrane region" description="Helical" evidence="1">
    <location>
        <begin position="223"/>
        <end position="245"/>
    </location>
</feature>
<keyword evidence="1" id="KW-0472">Membrane</keyword>
<dbReference type="RefSeq" id="WP_097059734.1">
    <property type="nucleotide sequence ID" value="NZ_BMLC01000002.1"/>
</dbReference>
<feature type="transmembrane region" description="Helical" evidence="1">
    <location>
        <begin position="12"/>
        <end position="34"/>
    </location>
</feature>
<name>A0A2C8YTD9_9MICO</name>
<feature type="transmembrane region" description="Helical" evidence="1">
    <location>
        <begin position="321"/>
        <end position="339"/>
    </location>
</feature>
<keyword evidence="1" id="KW-1133">Transmembrane helix</keyword>
<gene>
    <name evidence="2" type="ORF">SAMN06296378_0631</name>
</gene>
<reference evidence="2 3" key="1">
    <citation type="submission" date="2017-09" db="EMBL/GenBank/DDBJ databases">
        <authorList>
            <person name="Ehlers B."/>
            <person name="Leendertz F.H."/>
        </authorList>
    </citation>
    <scope>NUCLEOTIDE SEQUENCE [LARGE SCALE GENOMIC DNA]</scope>
    <source>
        <strain evidence="2 3">CGMCC 1.05381</strain>
    </source>
</reference>
<proteinExistence type="predicted"/>
<dbReference type="Proteomes" id="UP000219440">
    <property type="component" value="Unassembled WGS sequence"/>
</dbReference>
<feature type="transmembrane region" description="Helical" evidence="1">
    <location>
        <begin position="40"/>
        <end position="62"/>
    </location>
</feature>
<dbReference type="AlphaFoldDB" id="A0A2C8YTD9"/>
<organism evidence="2 3">
    <name type="scientific">Salinibacterium xinjiangense</name>
    <dbReference type="NCBI Taxonomy" id="386302"/>
    <lineage>
        <taxon>Bacteria</taxon>
        <taxon>Bacillati</taxon>
        <taxon>Actinomycetota</taxon>
        <taxon>Actinomycetes</taxon>
        <taxon>Micrococcales</taxon>
        <taxon>Microbacteriaceae</taxon>
        <taxon>Salinibacterium</taxon>
    </lineage>
</organism>
<keyword evidence="1" id="KW-0812">Transmembrane</keyword>
<dbReference type="EMBL" id="OCST01000001">
    <property type="protein sequence ID" value="SOE53937.1"/>
    <property type="molecule type" value="Genomic_DNA"/>
</dbReference>
<feature type="transmembrane region" description="Helical" evidence="1">
    <location>
        <begin position="157"/>
        <end position="180"/>
    </location>
</feature>
<evidence type="ECO:0000313" key="3">
    <source>
        <dbReference type="Proteomes" id="UP000219440"/>
    </source>
</evidence>
<feature type="transmembrane region" description="Helical" evidence="1">
    <location>
        <begin position="192"/>
        <end position="216"/>
    </location>
</feature>
<sequence length="354" mass="36641">MQALWDLGGRSILFIVLSGALFGATAGYALATYGRLPRSVAIAVGAVFSIFGVVILSIVVLVRRFGRHSEHPVGERADMAPASETLTGYEGFDDWSSAASSDALVGAETMKTDNSWGFDSWDTVQPPILATPNAASSSAARRTITDRFSTAWGRTPLGRIAAGLGSVAGVLVVVSIFTGWLSINAAIVPRFWVYPIGTGLDIALLVTAVIVGSVVASVAMRPFCSLAVLLAWVADTWLVLMALLVSSREAATYLLNEIGALTLSTGDLLKSVGIDTSAGVVELPQGVDLSSVGVSGSSVDLSGLDLGQIIPDMSVTIGPGVYLIIAFAVLANAAVFVILRAADHAAHAPLGENL</sequence>
<evidence type="ECO:0000313" key="2">
    <source>
        <dbReference type="EMBL" id="SOE53937.1"/>
    </source>
</evidence>
<keyword evidence="3" id="KW-1185">Reference proteome</keyword>